<dbReference type="EnsemblBacteria" id="ABF42456">
    <property type="protein sequence ID" value="ABF42456"/>
    <property type="gene ID" value="Acid345_3455"/>
</dbReference>
<dbReference type="PROSITE" id="PS00042">
    <property type="entry name" value="HTH_CRP_1"/>
    <property type="match status" value="1"/>
</dbReference>
<dbReference type="GO" id="GO:0003677">
    <property type="term" value="F:DNA binding"/>
    <property type="evidence" value="ECO:0007669"/>
    <property type="project" value="UniProtKB-KW"/>
</dbReference>
<dbReference type="InterPro" id="IPR050397">
    <property type="entry name" value="Env_Response_Regulators"/>
</dbReference>
<evidence type="ECO:0000313" key="7">
    <source>
        <dbReference type="Proteomes" id="UP000002432"/>
    </source>
</evidence>
<dbReference type="PROSITE" id="PS51063">
    <property type="entry name" value="HTH_CRP_2"/>
    <property type="match status" value="1"/>
</dbReference>
<sequence>MGSPYGFELVENCLICKLRTDSFFCGLPRPALESLDKIKYTAAYPQGAVLFVEGQMPRGIYMLCKGRVKMSTTSSDGKTLILKIAQPGEVLGLHATVSGSPYEITAETGQPCQLNFIKREDFLRFLQKHGDACLQAAQHLSKDCQSAYQQIRSLGLSHSAPERLARLLLEWTIGFHDQSEVKVKLSLTHEEIAQIIGTSRETVTRVLAEFRKKQIAVLKGSTLTIRNKPALERLVGS</sequence>
<dbReference type="PANTHER" id="PTHR24567:SF74">
    <property type="entry name" value="HTH-TYPE TRANSCRIPTIONAL REGULATOR ARCR"/>
    <property type="match status" value="1"/>
</dbReference>
<organism evidence="6 7">
    <name type="scientific">Koribacter versatilis (strain Ellin345)</name>
    <dbReference type="NCBI Taxonomy" id="204669"/>
    <lineage>
        <taxon>Bacteria</taxon>
        <taxon>Pseudomonadati</taxon>
        <taxon>Acidobacteriota</taxon>
        <taxon>Terriglobia</taxon>
        <taxon>Terriglobales</taxon>
        <taxon>Candidatus Korobacteraceae</taxon>
        <taxon>Candidatus Korobacter</taxon>
    </lineage>
</organism>
<keyword evidence="7" id="KW-1185">Reference proteome</keyword>
<dbReference type="InterPro" id="IPR018490">
    <property type="entry name" value="cNMP-bd_dom_sf"/>
</dbReference>
<dbReference type="InterPro" id="IPR000595">
    <property type="entry name" value="cNMP-bd_dom"/>
</dbReference>
<dbReference type="Gene3D" id="1.10.10.10">
    <property type="entry name" value="Winged helix-like DNA-binding domain superfamily/Winged helix DNA-binding domain"/>
    <property type="match status" value="1"/>
</dbReference>
<dbReference type="AlphaFoldDB" id="Q1IKZ4"/>
<dbReference type="SUPFAM" id="SSF46785">
    <property type="entry name" value="Winged helix' DNA-binding domain"/>
    <property type="match status" value="1"/>
</dbReference>
<dbReference type="GO" id="GO:0005829">
    <property type="term" value="C:cytosol"/>
    <property type="evidence" value="ECO:0007669"/>
    <property type="project" value="TreeGrafter"/>
</dbReference>
<dbReference type="Pfam" id="PF13545">
    <property type="entry name" value="HTH_Crp_2"/>
    <property type="match status" value="1"/>
</dbReference>
<dbReference type="OrthoDB" id="114682at2"/>
<evidence type="ECO:0000313" key="6">
    <source>
        <dbReference type="EMBL" id="ABF42456.1"/>
    </source>
</evidence>
<dbReference type="InterPro" id="IPR014710">
    <property type="entry name" value="RmlC-like_jellyroll"/>
</dbReference>
<proteinExistence type="predicted"/>
<dbReference type="RefSeq" id="WP_011524255.1">
    <property type="nucleotide sequence ID" value="NC_008009.1"/>
</dbReference>
<dbReference type="InterPro" id="IPR036390">
    <property type="entry name" value="WH_DNA-bd_sf"/>
</dbReference>
<dbReference type="EMBL" id="CP000360">
    <property type="protein sequence ID" value="ABF42456.1"/>
    <property type="molecule type" value="Genomic_DNA"/>
</dbReference>
<feature type="domain" description="HTH crp-type" evidence="5">
    <location>
        <begin position="158"/>
        <end position="229"/>
    </location>
</feature>
<dbReference type="PRINTS" id="PR00034">
    <property type="entry name" value="HTHCRP"/>
</dbReference>
<dbReference type="InterPro" id="IPR036388">
    <property type="entry name" value="WH-like_DNA-bd_sf"/>
</dbReference>
<dbReference type="SMART" id="SM00100">
    <property type="entry name" value="cNMP"/>
    <property type="match status" value="1"/>
</dbReference>
<dbReference type="PROSITE" id="PS50042">
    <property type="entry name" value="CNMP_BINDING_3"/>
    <property type="match status" value="1"/>
</dbReference>
<dbReference type="GO" id="GO:0003700">
    <property type="term" value="F:DNA-binding transcription factor activity"/>
    <property type="evidence" value="ECO:0007669"/>
    <property type="project" value="InterPro"/>
</dbReference>
<keyword evidence="3" id="KW-0804">Transcription</keyword>
<dbReference type="KEGG" id="aba:Acid345_3455"/>
<evidence type="ECO:0000259" key="4">
    <source>
        <dbReference type="PROSITE" id="PS50042"/>
    </source>
</evidence>
<evidence type="ECO:0000256" key="1">
    <source>
        <dbReference type="ARBA" id="ARBA00023015"/>
    </source>
</evidence>
<keyword evidence="1" id="KW-0805">Transcription regulation</keyword>
<dbReference type="STRING" id="204669.Acid345_3455"/>
<dbReference type="Pfam" id="PF00027">
    <property type="entry name" value="cNMP_binding"/>
    <property type="match status" value="1"/>
</dbReference>
<evidence type="ECO:0000256" key="2">
    <source>
        <dbReference type="ARBA" id="ARBA00023125"/>
    </source>
</evidence>
<dbReference type="SMART" id="SM00419">
    <property type="entry name" value="HTH_CRP"/>
    <property type="match status" value="1"/>
</dbReference>
<accession>Q1IKZ4</accession>
<dbReference type="SUPFAM" id="SSF51206">
    <property type="entry name" value="cAMP-binding domain-like"/>
    <property type="match status" value="1"/>
</dbReference>
<dbReference type="HOGENOM" id="CLU_075053_3_1_0"/>
<dbReference type="eggNOG" id="COG0664">
    <property type="taxonomic scope" value="Bacteria"/>
</dbReference>
<evidence type="ECO:0000259" key="5">
    <source>
        <dbReference type="PROSITE" id="PS51063"/>
    </source>
</evidence>
<gene>
    <name evidence="6" type="ordered locus">Acid345_3455</name>
</gene>
<dbReference type="InterPro" id="IPR018335">
    <property type="entry name" value="Tscrpt_reg_HTH_Crp-type_CS"/>
</dbReference>
<dbReference type="Gene3D" id="2.60.120.10">
    <property type="entry name" value="Jelly Rolls"/>
    <property type="match status" value="1"/>
</dbReference>
<reference evidence="6 7" key="1">
    <citation type="journal article" date="2009" name="Appl. Environ. Microbiol.">
        <title>Three genomes from the phylum Acidobacteria provide insight into the lifestyles of these microorganisms in soils.</title>
        <authorList>
            <person name="Ward N.L."/>
            <person name="Challacombe J.F."/>
            <person name="Janssen P.H."/>
            <person name="Henrissat B."/>
            <person name="Coutinho P.M."/>
            <person name="Wu M."/>
            <person name="Xie G."/>
            <person name="Haft D.H."/>
            <person name="Sait M."/>
            <person name="Badger J."/>
            <person name="Barabote R.D."/>
            <person name="Bradley B."/>
            <person name="Brettin T.S."/>
            <person name="Brinkac L.M."/>
            <person name="Bruce D."/>
            <person name="Creasy T."/>
            <person name="Daugherty S.C."/>
            <person name="Davidsen T.M."/>
            <person name="DeBoy R.T."/>
            <person name="Detter J.C."/>
            <person name="Dodson R.J."/>
            <person name="Durkin A.S."/>
            <person name="Ganapathy A."/>
            <person name="Gwinn-Giglio M."/>
            <person name="Han C.S."/>
            <person name="Khouri H."/>
            <person name="Kiss H."/>
            <person name="Kothari S.P."/>
            <person name="Madupu R."/>
            <person name="Nelson K.E."/>
            <person name="Nelson W.C."/>
            <person name="Paulsen I."/>
            <person name="Penn K."/>
            <person name="Ren Q."/>
            <person name="Rosovitz M.J."/>
            <person name="Selengut J.D."/>
            <person name="Shrivastava S."/>
            <person name="Sullivan S.A."/>
            <person name="Tapia R."/>
            <person name="Thompson L.S."/>
            <person name="Watkins K.L."/>
            <person name="Yang Q."/>
            <person name="Yu C."/>
            <person name="Zafar N."/>
            <person name="Zhou L."/>
            <person name="Kuske C.R."/>
        </authorList>
    </citation>
    <scope>NUCLEOTIDE SEQUENCE [LARGE SCALE GENOMIC DNA]</scope>
    <source>
        <strain evidence="6 7">Ellin345</strain>
    </source>
</reference>
<dbReference type="Proteomes" id="UP000002432">
    <property type="component" value="Chromosome"/>
</dbReference>
<protein>
    <submittedName>
        <fullName evidence="6">Transcriptional regulator, Crp/Fnr family</fullName>
    </submittedName>
</protein>
<dbReference type="InterPro" id="IPR012318">
    <property type="entry name" value="HTH_CRP"/>
</dbReference>
<dbReference type="CDD" id="cd00038">
    <property type="entry name" value="CAP_ED"/>
    <property type="match status" value="1"/>
</dbReference>
<feature type="domain" description="Cyclic nucleotide-binding" evidence="4">
    <location>
        <begin position="23"/>
        <end position="143"/>
    </location>
</feature>
<evidence type="ECO:0000256" key="3">
    <source>
        <dbReference type="ARBA" id="ARBA00023163"/>
    </source>
</evidence>
<dbReference type="PANTHER" id="PTHR24567">
    <property type="entry name" value="CRP FAMILY TRANSCRIPTIONAL REGULATORY PROTEIN"/>
    <property type="match status" value="1"/>
</dbReference>
<name>Q1IKZ4_KORVE</name>
<keyword evidence="2" id="KW-0238">DNA-binding</keyword>